<gene>
    <name evidence="1" type="ORF">PFISCL1PPCAC_17031</name>
</gene>
<evidence type="ECO:0000313" key="1">
    <source>
        <dbReference type="EMBL" id="GMT25734.1"/>
    </source>
</evidence>
<reference evidence="1" key="1">
    <citation type="submission" date="2023-10" db="EMBL/GenBank/DDBJ databases">
        <title>Genome assembly of Pristionchus species.</title>
        <authorList>
            <person name="Yoshida K."/>
            <person name="Sommer R.J."/>
        </authorList>
    </citation>
    <scope>NUCLEOTIDE SEQUENCE</scope>
    <source>
        <strain evidence="1">RS5133</strain>
    </source>
</reference>
<proteinExistence type="predicted"/>
<evidence type="ECO:0000313" key="2">
    <source>
        <dbReference type="Proteomes" id="UP001432322"/>
    </source>
</evidence>
<name>A0AAV5W791_9BILA</name>
<dbReference type="Proteomes" id="UP001432322">
    <property type="component" value="Unassembled WGS sequence"/>
</dbReference>
<feature type="non-terminal residue" evidence="1">
    <location>
        <position position="1"/>
    </location>
</feature>
<dbReference type="EMBL" id="BTSY01000004">
    <property type="protein sequence ID" value="GMT25734.1"/>
    <property type="molecule type" value="Genomic_DNA"/>
</dbReference>
<accession>A0AAV5W791</accession>
<sequence length="93" mass="10479">GYRVAGHRGKLLYVETGEVAASAFSSNIILFKYDFLADVYANDSLPLIYFLMNEHRLAILNTERLEVRSYNISAFEDGAYFSTIVGVYQGKIT</sequence>
<protein>
    <submittedName>
        <fullName evidence="1">Uncharacterized protein</fullName>
    </submittedName>
</protein>
<comment type="caution">
    <text evidence="1">The sequence shown here is derived from an EMBL/GenBank/DDBJ whole genome shotgun (WGS) entry which is preliminary data.</text>
</comment>
<keyword evidence="2" id="KW-1185">Reference proteome</keyword>
<feature type="non-terminal residue" evidence="1">
    <location>
        <position position="93"/>
    </location>
</feature>
<organism evidence="1 2">
    <name type="scientific">Pristionchus fissidentatus</name>
    <dbReference type="NCBI Taxonomy" id="1538716"/>
    <lineage>
        <taxon>Eukaryota</taxon>
        <taxon>Metazoa</taxon>
        <taxon>Ecdysozoa</taxon>
        <taxon>Nematoda</taxon>
        <taxon>Chromadorea</taxon>
        <taxon>Rhabditida</taxon>
        <taxon>Rhabditina</taxon>
        <taxon>Diplogasteromorpha</taxon>
        <taxon>Diplogasteroidea</taxon>
        <taxon>Neodiplogasteridae</taxon>
        <taxon>Pristionchus</taxon>
    </lineage>
</organism>
<dbReference type="AlphaFoldDB" id="A0AAV5W791"/>